<evidence type="ECO:0000256" key="4">
    <source>
        <dbReference type="ARBA" id="ARBA00023139"/>
    </source>
</evidence>
<protein>
    <submittedName>
        <fullName evidence="8">LppP/LprE lipoprotein</fullName>
    </submittedName>
</protein>
<feature type="compositionally biased region" description="Low complexity" evidence="6">
    <location>
        <begin position="28"/>
        <end position="44"/>
    </location>
</feature>
<reference evidence="8 9" key="1">
    <citation type="submission" date="2019-07" db="EMBL/GenBank/DDBJ databases">
        <title>Genome sequencing of lignin-degrading bacterial isolates.</title>
        <authorList>
            <person name="Gladden J."/>
        </authorList>
    </citation>
    <scope>NUCLEOTIDE SEQUENCE [LARGE SCALE GENOMIC DNA]</scope>
    <source>
        <strain evidence="8 9">J45</strain>
    </source>
</reference>
<keyword evidence="5 8" id="KW-0449">Lipoprotein</keyword>
<evidence type="ECO:0000313" key="9">
    <source>
        <dbReference type="Proteomes" id="UP000317573"/>
    </source>
</evidence>
<dbReference type="EMBL" id="VLJT01000050">
    <property type="protein sequence ID" value="TWH09918.1"/>
    <property type="molecule type" value="Genomic_DNA"/>
</dbReference>
<keyword evidence="2 7" id="KW-0732">Signal</keyword>
<evidence type="ECO:0000256" key="3">
    <source>
        <dbReference type="ARBA" id="ARBA00023136"/>
    </source>
</evidence>
<dbReference type="Pfam" id="PF14041">
    <property type="entry name" value="Lipoprotein_21"/>
    <property type="match status" value="1"/>
</dbReference>
<evidence type="ECO:0000256" key="2">
    <source>
        <dbReference type="ARBA" id="ARBA00022729"/>
    </source>
</evidence>
<feature type="region of interest" description="Disordered" evidence="6">
    <location>
        <begin position="28"/>
        <end position="58"/>
    </location>
</feature>
<proteinExistence type="predicted"/>
<dbReference type="Proteomes" id="UP000317573">
    <property type="component" value="Unassembled WGS sequence"/>
</dbReference>
<keyword evidence="1" id="KW-1003">Cell membrane</keyword>
<evidence type="ECO:0000256" key="5">
    <source>
        <dbReference type="ARBA" id="ARBA00023288"/>
    </source>
</evidence>
<accession>A0A562DJR7</accession>
<gene>
    <name evidence="8" type="ORF">L618_000500002380</name>
</gene>
<evidence type="ECO:0000256" key="1">
    <source>
        <dbReference type="ARBA" id="ARBA00022475"/>
    </source>
</evidence>
<evidence type="ECO:0000256" key="7">
    <source>
        <dbReference type="SAM" id="SignalP"/>
    </source>
</evidence>
<evidence type="ECO:0000256" key="6">
    <source>
        <dbReference type="SAM" id="MobiDB-lite"/>
    </source>
</evidence>
<sequence>MRFHPTALLIPVVATTLLAGCGNDDTTAVPTTTSTSETAPATGANTARPAPVPAESTEIPAPVEPTLEASALEGNGLCLDPASAPVADALAGLSDDGFAWQIEDSTDAVVGDCPSLMWLVAVGGNSASSPEHLLFFADGSYLGTATSEPYAYTSVVDASDGTVTAEYRWIAGDEPFCCPEGGPATVRYTWDGSQIVMLDPLPQEMLDSYN</sequence>
<feature type="chain" id="PRO_5021933659" evidence="7">
    <location>
        <begin position="20"/>
        <end position="210"/>
    </location>
</feature>
<feature type="signal peptide" evidence="7">
    <location>
        <begin position="1"/>
        <end position="19"/>
    </location>
</feature>
<keyword evidence="3" id="KW-0472">Membrane</keyword>
<dbReference type="AlphaFoldDB" id="A0A562DJR7"/>
<comment type="caution">
    <text evidence="8">The sequence shown here is derived from an EMBL/GenBank/DDBJ whole genome shotgun (WGS) entry which is preliminary data.</text>
</comment>
<name>A0A562DJR7_RHORH</name>
<dbReference type="InterPro" id="IPR025971">
    <property type="entry name" value="LppP/LprE"/>
</dbReference>
<organism evidence="8 9">
    <name type="scientific">Rhodococcus rhodochrous J45</name>
    <dbReference type="NCBI Taxonomy" id="935266"/>
    <lineage>
        <taxon>Bacteria</taxon>
        <taxon>Bacillati</taxon>
        <taxon>Actinomycetota</taxon>
        <taxon>Actinomycetes</taxon>
        <taxon>Mycobacteriales</taxon>
        <taxon>Nocardiaceae</taxon>
        <taxon>Rhodococcus</taxon>
    </lineage>
</organism>
<keyword evidence="4" id="KW-0564">Palmitate</keyword>
<dbReference type="PROSITE" id="PS51257">
    <property type="entry name" value="PROKAR_LIPOPROTEIN"/>
    <property type="match status" value="1"/>
</dbReference>
<evidence type="ECO:0000313" key="8">
    <source>
        <dbReference type="EMBL" id="TWH09918.1"/>
    </source>
</evidence>
<dbReference type="RefSeq" id="WP_145693013.1">
    <property type="nucleotide sequence ID" value="NZ_VLJT01000050.1"/>
</dbReference>